<organism evidence="1 2">
    <name type="scientific">Bauhinia variegata</name>
    <name type="common">Purple orchid tree</name>
    <name type="synonym">Phanera variegata</name>
    <dbReference type="NCBI Taxonomy" id="167791"/>
    <lineage>
        <taxon>Eukaryota</taxon>
        <taxon>Viridiplantae</taxon>
        <taxon>Streptophyta</taxon>
        <taxon>Embryophyta</taxon>
        <taxon>Tracheophyta</taxon>
        <taxon>Spermatophyta</taxon>
        <taxon>Magnoliopsida</taxon>
        <taxon>eudicotyledons</taxon>
        <taxon>Gunneridae</taxon>
        <taxon>Pentapetalae</taxon>
        <taxon>rosids</taxon>
        <taxon>fabids</taxon>
        <taxon>Fabales</taxon>
        <taxon>Fabaceae</taxon>
        <taxon>Cercidoideae</taxon>
        <taxon>Cercideae</taxon>
        <taxon>Bauhiniinae</taxon>
        <taxon>Bauhinia</taxon>
    </lineage>
</organism>
<proteinExistence type="predicted"/>
<protein>
    <submittedName>
        <fullName evidence="1">Uncharacterized protein</fullName>
    </submittedName>
</protein>
<dbReference type="Proteomes" id="UP000828941">
    <property type="component" value="Chromosome 5"/>
</dbReference>
<dbReference type="EMBL" id="CM039430">
    <property type="protein sequence ID" value="KAI4344902.1"/>
    <property type="molecule type" value="Genomic_DNA"/>
</dbReference>
<keyword evidence="2" id="KW-1185">Reference proteome</keyword>
<gene>
    <name evidence="1" type="ORF">L6164_012084</name>
</gene>
<evidence type="ECO:0000313" key="2">
    <source>
        <dbReference type="Proteomes" id="UP000828941"/>
    </source>
</evidence>
<sequence>MMEEVVVVIVGGGPAGLATAACLNRLFIPNIVLERDDCHAPLWRKRTYDRLNLHLGKEFCALPHMPFPDGTPTFVPRVCFMQSASLENDGRWRILVKDTTCDGSEVYVATFLVVATGENGEGFIPKIIGLDNFQGEYMHSNRYLNGREWYGKNVLVVGCGNSGMEIAYDLSNWGANTSIVIRNEVHVVTREMVLVAMHLLKFLQVELVDELVVFLSRMKYGNLSKYGLSRPKEGPFSLKVKTGRSPTIDVGCIDKIKKGEIKVFPAVYSIKEDKMIQFEDGREECFDVIIFATGYKSNVLNWLKDYKHMFNEDGMPKKSNPNHWKGENGIYCAGFSSQGLMGISYDAKHISDDISLALSSKEIPSTFAPLNLVDD</sequence>
<name>A0ACB9P8Q7_BAUVA</name>
<comment type="caution">
    <text evidence="1">The sequence shown here is derived from an EMBL/GenBank/DDBJ whole genome shotgun (WGS) entry which is preliminary data.</text>
</comment>
<evidence type="ECO:0000313" key="1">
    <source>
        <dbReference type="EMBL" id="KAI4344902.1"/>
    </source>
</evidence>
<accession>A0ACB9P8Q7</accession>
<reference evidence="1 2" key="1">
    <citation type="journal article" date="2022" name="DNA Res.">
        <title>Chromosomal-level genome assembly of the orchid tree Bauhinia variegata (Leguminosae; Cercidoideae) supports the allotetraploid origin hypothesis of Bauhinia.</title>
        <authorList>
            <person name="Zhong Y."/>
            <person name="Chen Y."/>
            <person name="Zheng D."/>
            <person name="Pang J."/>
            <person name="Liu Y."/>
            <person name="Luo S."/>
            <person name="Meng S."/>
            <person name="Qian L."/>
            <person name="Wei D."/>
            <person name="Dai S."/>
            <person name="Zhou R."/>
        </authorList>
    </citation>
    <scope>NUCLEOTIDE SEQUENCE [LARGE SCALE GENOMIC DNA]</scope>
    <source>
        <strain evidence="1">BV-YZ2020</strain>
    </source>
</reference>